<organism evidence="1 2">
    <name type="scientific">Thelephora terrestris</name>
    <dbReference type="NCBI Taxonomy" id="56493"/>
    <lineage>
        <taxon>Eukaryota</taxon>
        <taxon>Fungi</taxon>
        <taxon>Dikarya</taxon>
        <taxon>Basidiomycota</taxon>
        <taxon>Agaricomycotina</taxon>
        <taxon>Agaricomycetes</taxon>
        <taxon>Thelephorales</taxon>
        <taxon>Thelephoraceae</taxon>
        <taxon>Thelephora</taxon>
    </lineage>
</organism>
<sequence length="605" mass="67691">MSDEAPRTVGLCDIADDLGQRVTDVCATLFERQRAGEDVNSTHLELAPLERKLSMVIVELRRSKNAARPINRLPREILANVFLFFRCEVPPTHHPEYTTAPPFHLWIRSVIHVCHHWRETALMFPSLWSTVDVTGPEIVDAFTFRSGSLPLHVHVRFEGRCCRRSRNASDSDLARDTNLGFIGNLADHSGRFRTFTLVYPLEDGGPLSDFHLPAPLLETLVIHPPAHVGNRNPFAGVHHRATPSLPTIFARSLPSLRVLRVIYFTIWPNNRFHNLSVLCLAAQRNLEHSMGQLLDLFQCSPTLQDILLEQEDTGIGRVPPASDLSDITPVPLNKLQRLYLSGFAHHGISRLLSLIQLPTAIDVAIRFDGVRFPPQDPTIHDMFPPNYPPEHRLQGATRIEIGCTSAGLRLISCGPYSSVFLSTAAHHQMNSFIPQGLRRLFSSPLPAARELWIESGLTSRSAYPTIFAAVPELEDLVITDRFLPPDTAILHALLPSENSGHIPLPHLQTITLQTRYLPADKFLEVASSRAKAGIPFQDVKVYRRVGKDGIEVENAKLRENLAGLVEGCVSVEMVSPDYQDSRIAVPEVCTVDDFLWPSWRDRTKA</sequence>
<accession>A0A9P6LBJ8</accession>
<keyword evidence="2" id="KW-1185">Reference proteome</keyword>
<reference evidence="1" key="1">
    <citation type="journal article" date="2020" name="Nat. Commun.">
        <title>Large-scale genome sequencing of mycorrhizal fungi provides insights into the early evolution of symbiotic traits.</title>
        <authorList>
            <person name="Miyauchi S."/>
            <person name="Kiss E."/>
            <person name="Kuo A."/>
            <person name="Drula E."/>
            <person name="Kohler A."/>
            <person name="Sanchez-Garcia M."/>
            <person name="Morin E."/>
            <person name="Andreopoulos B."/>
            <person name="Barry K.W."/>
            <person name="Bonito G."/>
            <person name="Buee M."/>
            <person name="Carver A."/>
            <person name="Chen C."/>
            <person name="Cichocki N."/>
            <person name="Clum A."/>
            <person name="Culley D."/>
            <person name="Crous P.W."/>
            <person name="Fauchery L."/>
            <person name="Girlanda M."/>
            <person name="Hayes R.D."/>
            <person name="Keri Z."/>
            <person name="LaButti K."/>
            <person name="Lipzen A."/>
            <person name="Lombard V."/>
            <person name="Magnuson J."/>
            <person name="Maillard F."/>
            <person name="Murat C."/>
            <person name="Nolan M."/>
            <person name="Ohm R.A."/>
            <person name="Pangilinan J."/>
            <person name="Pereira M.F."/>
            <person name="Perotto S."/>
            <person name="Peter M."/>
            <person name="Pfister S."/>
            <person name="Riley R."/>
            <person name="Sitrit Y."/>
            <person name="Stielow J.B."/>
            <person name="Szollosi G."/>
            <person name="Zifcakova L."/>
            <person name="Stursova M."/>
            <person name="Spatafora J.W."/>
            <person name="Tedersoo L."/>
            <person name="Vaario L.M."/>
            <person name="Yamada A."/>
            <person name="Yan M."/>
            <person name="Wang P."/>
            <person name="Xu J."/>
            <person name="Bruns T."/>
            <person name="Baldrian P."/>
            <person name="Vilgalys R."/>
            <person name="Dunand C."/>
            <person name="Henrissat B."/>
            <person name="Grigoriev I.V."/>
            <person name="Hibbett D."/>
            <person name="Nagy L.G."/>
            <person name="Martin F.M."/>
        </authorList>
    </citation>
    <scope>NUCLEOTIDE SEQUENCE</scope>
    <source>
        <strain evidence="1">UH-Tt-Lm1</strain>
    </source>
</reference>
<evidence type="ECO:0008006" key="3">
    <source>
        <dbReference type="Google" id="ProtNLM"/>
    </source>
</evidence>
<protein>
    <recommendedName>
        <fullName evidence="3">F-box domain-containing protein</fullName>
    </recommendedName>
</protein>
<proteinExistence type="predicted"/>
<dbReference type="OrthoDB" id="2269034at2759"/>
<name>A0A9P6LBJ8_9AGAM</name>
<evidence type="ECO:0000313" key="2">
    <source>
        <dbReference type="Proteomes" id="UP000736335"/>
    </source>
</evidence>
<reference evidence="1" key="2">
    <citation type="submission" date="2020-11" db="EMBL/GenBank/DDBJ databases">
        <authorList>
            <consortium name="DOE Joint Genome Institute"/>
            <person name="Kuo A."/>
            <person name="Miyauchi S."/>
            <person name="Kiss E."/>
            <person name="Drula E."/>
            <person name="Kohler A."/>
            <person name="Sanchez-Garcia M."/>
            <person name="Andreopoulos B."/>
            <person name="Barry K.W."/>
            <person name="Bonito G."/>
            <person name="Buee M."/>
            <person name="Carver A."/>
            <person name="Chen C."/>
            <person name="Cichocki N."/>
            <person name="Clum A."/>
            <person name="Culley D."/>
            <person name="Crous P.W."/>
            <person name="Fauchery L."/>
            <person name="Girlanda M."/>
            <person name="Hayes R."/>
            <person name="Keri Z."/>
            <person name="Labutti K."/>
            <person name="Lipzen A."/>
            <person name="Lombard V."/>
            <person name="Magnuson J."/>
            <person name="Maillard F."/>
            <person name="Morin E."/>
            <person name="Murat C."/>
            <person name="Nolan M."/>
            <person name="Ohm R."/>
            <person name="Pangilinan J."/>
            <person name="Pereira M."/>
            <person name="Perotto S."/>
            <person name="Peter M."/>
            <person name="Riley R."/>
            <person name="Sitrit Y."/>
            <person name="Stielow B."/>
            <person name="Szollosi G."/>
            <person name="Zifcakova L."/>
            <person name="Stursova M."/>
            <person name="Spatafora J.W."/>
            <person name="Tedersoo L."/>
            <person name="Vaario L.-M."/>
            <person name="Yamada A."/>
            <person name="Yan M."/>
            <person name="Wang P."/>
            <person name="Xu J."/>
            <person name="Bruns T."/>
            <person name="Baldrian P."/>
            <person name="Vilgalys R."/>
            <person name="Henrissat B."/>
            <person name="Grigoriev I.V."/>
            <person name="Hibbett D."/>
            <person name="Nagy L.G."/>
            <person name="Martin F.M."/>
        </authorList>
    </citation>
    <scope>NUCLEOTIDE SEQUENCE</scope>
    <source>
        <strain evidence="1">UH-Tt-Lm1</strain>
    </source>
</reference>
<comment type="caution">
    <text evidence="1">The sequence shown here is derived from an EMBL/GenBank/DDBJ whole genome shotgun (WGS) entry which is preliminary data.</text>
</comment>
<gene>
    <name evidence="1" type="ORF">BJ322DRAFT_1104897</name>
</gene>
<dbReference type="Proteomes" id="UP000736335">
    <property type="component" value="Unassembled WGS sequence"/>
</dbReference>
<evidence type="ECO:0000313" key="1">
    <source>
        <dbReference type="EMBL" id="KAF9791241.1"/>
    </source>
</evidence>
<dbReference type="Gene3D" id="1.20.1280.50">
    <property type="match status" value="1"/>
</dbReference>
<dbReference type="AlphaFoldDB" id="A0A9P6LBJ8"/>
<dbReference type="EMBL" id="WIUZ02000002">
    <property type="protein sequence ID" value="KAF9791241.1"/>
    <property type="molecule type" value="Genomic_DNA"/>
</dbReference>